<comment type="caution">
    <text evidence="2">The sequence shown here is derived from an EMBL/GenBank/DDBJ whole genome shotgun (WGS) entry which is preliminary data.</text>
</comment>
<keyword evidence="3" id="KW-1185">Reference proteome</keyword>
<dbReference type="EMBL" id="JABSTU010000001">
    <property type="protein sequence ID" value="KAH8042209.1"/>
    <property type="molecule type" value="Genomic_DNA"/>
</dbReference>
<protein>
    <submittedName>
        <fullName evidence="2">Uncharacterized protein</fullName>
    </submittedName>
</protein>
<proteinExistence type="predicted"/>
<evidence type="ECO:0000313" key="2">
    <source>
        <dbReference type="EMBL" id="KAH8042209.1"/>
    </source>
</evidence>
<dbReference type="Proteomes" id="UP000821866">
    <property type="component" value="Chromosome 1"/>
</dbReference>
<reference evidence="2" key="2">
    <citation type="submission" date="2021-09" db="EMBL/GenBank/DDBJ databases">
        <authorList>
            <person name="Jia N."/>
            <person name="Wang J."/>
            <person name="Shi W."/>
            <person name="Du L."/>
            <person name="Sun Y."/>
            <person name="Zhan W."/>
            <person name="Jiang J."/>
            <person name="Wang Q."/>
            <person name="Zhang B."/>
            <person name="Ji P."/>
            <person name="Sakyi L.B."/>
            <person name="Cui X."/>
            <person name="Yuan T."/>
            <person name="Jiang B."/>
            <person name="Yang W."/>
            <person name="Lam T.T.-Y."/>
            <person name="Chang Q."/>
            <person name="Ding S."/>
            <person name="Wang X."/>
            <person name="Zhu J."/>
            <person name="Ruan X."/>
            <person name="Zhao L."/>
            <person name="Wei J."/>
            <person name="Que T."/>
            <person name="Du C."/>
            <person name="Cheng J."/>
            <person name="Dai P."/>
            <person name="Han X."/>
            <person name="Huang E."/>
            <person name="Gao Y."/>
            <person name="Liu J."/>
            <person name="Shao H."/>
            <person name="Ye R."/>
            <person name="Li L."/>
            <person name="Wei W."/>
            <person name="Wang X."/>
            <person name="Wang C."/>
            <person name="Huo Q."/>
            <person name="Li W."/>
            <person name="Guo W."/>
            <person name="Chen H."/>
            <person name="Chen S."/>
            <person name="Zhou L."/>
            <person name="Zhou L."/>
            <person name="Ni X."/>
            <person name="Tian J."/>
            <person name="Zhou Y."/>
            <person name="Sheng Y."/>
            <person name="Liu T."/>
            <person name="Pan Y."/>
            <person name="Xia L."/>
            <person name="Li J."/>
            <person name="Zhao F."/>
            <person name="Cao W."/>
        </authorList>
    </citation>
    <scope>NUCLEOTIDE SEQUENCE</scope>
    <source>
        <strain evidence="2">Rmic-2018</strain>
        <tissue evidence="2">Larvae</tissue>
    </source>
</reference>
<reference evidence="2" key="1">
    <citation type="journal article" date="2020" name="Cell">
        <title>Large-Scale Comparative Analyses of Tick Genomes Elucidate Their Genetic Diversity and Vector Capacities.</title>
        <authorList>
            <consortium name="Tick Genome and Microbiome Consortium (TIGMIC)"/>
            <person name="Jia N."/>
            <person name="Wang J."/>
            <person name="Shi W."/>
            <person name="Du L."/>
            <person name="Sun Y."/>
            <person name="Zhan W."/>
            <person name="Jiang J.F."/>
            <person name="Wang Q."/>
            <person name="Zhang B."/>
            <person name="Ji P."/>
            <person name="Bell-Sakyi L."/>
            <person name="Cui X.M."/>
            <person name="Yuan T.T."/>
            <person name="Jiang B.G."/>
            <person name="Yang W.F."/>
            <person name="Lam T.T."/>
            <person name="Chang Q.C."/>
            <person name="Ding S.J."/>
            <person name="Wang X.J."/>
            <person name="Zhu J.G."/>
            <person name="Ruan X.D."/>
            <person name="Zhao L."/>
            <person name="Wei J.T."/>
            <person name="Ye R.Z."/>
            <person name="Que T.C."/>
            <person name="Du C.H."/>
            <person name="Zhou Y.H."/>
            <person name="Cheng J.X."/>
            <person name="Dai P.F."/>
            <person name="Guo W.B."/>
            <person name="Han X.H."/>
            <person name="Huang E.J."/>
            <person name="Li L.F."/>
            <person name="Wei W."/>
            <person name="Gao Y.C."/>
            <person name="Liu J.Z."/>
            <person name="Shao H.Z."/>
            <person name="Wang X."/>
            <person name="Wang C.C."/>
            <person name="Yang T.C."/>
            <person name="Huo Q.B."/>
            <person name="Li W."/>
            <person name="Chen H.Y."/>
            <person name="Chen S.E."/>
            <person name="Zhou L.G."/>
            <person name="Ni X.B."/>
            <person name="Tian J.H."/>
            <person name="Sheng Y."/>
            <person name="Liu T."/>
            <person name="Pan Y.S."/>
            <person name="Xia L.Y."/>
            <person name="Li J."/>
            <person name="Zhao F."/>
            <person name="Cao W.C."/>
        </authorList>
    </citation>
    <scope>NUCLEOTIDE SEQUENCE</scope>
    <source>
        <strain evidence="2">Rmic-2018</strain>
    </source>
</reference>
<evidence type="ECO:0000256" key="1">
    <source>
        <dbReference type="SAM" id="MobiDB-lite"/>
    </source>
</evidence>
<sequence length="690" mass="75403">MTEVPTEQQLPTLELVPLEEVPALEGKLSIEEILHQEDPLKVKTAERYGSESAPSEEPSAEKLASLDLVSSEGKTKSAEEMSEICQRKFVEEETRAVLMAPVTIKGVKSVHDIERTVSREALQLESLSGSGELTESGYPTMEMLLAQIPAFERAPLHRAPSAGPSLELPSIDLKPKKKRRPPEKPEELPPALPFMPEKENSEPSARVPGISMLEEGVSVIEIKPHTGVVETLAQEQLPKVQGEQELLRLRTGKVSLVPLFTERPAEPLELEKLKKALRKSPSVEVARAAVETQESGVEEVEKVVGEEKKELSDEVIYPDMQETKDLRAEVSAREEAGEAIMKAASQLEMQEKEAVTEALDAETAPVVALTEVPSVRLFTEESLIPPSPEQVMEETEITTMGVQGQEMLPEAEPGETLVAVSAEGAAQPMGPQEMADTLIEELVLPGVTEQDALTGTARELVGLVVAPESQGLAAAGMAQEETEQTTGRELFLFKGQEQGAVAEALPAKGVPCVALTELPSLSPEAIFPPAWADQVKEEPQIITLEEQPMAPEETIFEPDFIHLIPLNEEKRSLSEESVVPEYLASPPTFLDASEESSEGFTPPEMYEDETSVKAHRAVGPVMGKKAKTEKQPLSPQSRYTPIRPPVEEPWGTPRTAHSINPAWGRGRRECVCKSQVLHRKSTKIRKKTAS</sequence>
<accession>A0A9J6F7H8</accession>
<gene>
    <name evidence="2" type="ORF">HPB51_021293</name>
</gene>
<organism evidence="2 3">
    <name type="scientific">Rhipicephalus microplus</name>
    <name type="common">Cattle tick</name>
    <name type="synonym">Boophilus microplus</name>
    <dbReference type="NCBI Taxonomy" id="6941"/>
    <lineage>
        <taxon>Eukaryota</taxon>
        <taxon>Metazoa</taxon>
        <taxon>Ecdysozoa</taxon>
        <taxon>Arthropoda</taxon>
        <taxon>Chelicerata</taxon>
        <taxon>Arachnida</taxon>
        <taxon>Acari</taxon>
        <taxon>Parasitiformes</taxon>
        <taxon>Ixodida</taxon>
        <taxon>Ixodoidea</taxon>
        <taxon>Ixodidae</taxon>
        <taxon>Rhipicephalinae</taxon>
        <taxon>Rhipicephalus</taxon>
        <taxon>Boophilus</taxon>
    </lineage>
</organism>
<feature type="region of interest" description="Disordered" evidence="1">
    <location>
        <begin position="621"/>
        <end position="664"/>
    </location>
</feature>
<evidence type="ECO:0000313" key="3">
    <source>
        <dbReference type="Proteomes" id="UP000821866"/>
    </source>
</evidence>
<name>A0A9J6F7H8_RHIMP</name>
<feature type="region of interest" description="Disordered" evidence="1">
    <location>
        <begin position="157"/>
        <end position="205"/>
    </location>
</feature>
<dbReference type="AlphaFoldDB" id="A0A9J6F7H8"/>
<feature type="region of interest" description="Disordered" evidence="1">
    <location>
        <begin position="44"/>
        <end position="79"/>
    </location>
</feature>